<evidence type="ECO:0000313" key="6">
    <source>
        <dbReference type="Proteomes" id="UP000632659"/>
    </source>
</evidence>
<dbReference type="GO" id="GO:0008170">
    <property type="term" value="F:N-methyltransferase activity"/>
    <property type="evidence" value="ECO:0007669"/>
    <property type="project" value="InterPro"/>
</dbReference>
<dbReference type="GO" id="GO:0009307">
    <property type="term" value="P:DNA restriction-modification system"/>
    <property type="evidence" value="ECO:0007669"/>
    <property type="project" value="UniProtKB-KW"/>
</dbReference>
<keyword evidence="5" id="KW-0378">Hydrolase</keyword>
<comment type="caution">
    <text evidence="5">The sequence shown here is derived from an EMBL/GenBank/DDBJ whole genome shotgun (WGS) entry which is preliminary data.</text>
</comment>
<gene>
    <name evidence="5" type="ORF">H8702_10365</name>
</gene>
<dbReference type="Pfam" id="PF02384">
    <property type="entry name" value="N6_Mtase"/>
    <property type="match status" value="1"/>
</dbReference>
<dbReference type="PANTHER" id="PTHR42998:SF1">
    <property type="entry name" value="TYPE I RESTRICTION ENZYME HINDI METHYLASE SUBUNIT"/>
    <property type="match status" value="1"/>
</dbReference>
<feature type="domain" description="DNA methylase adenine-specific" evidence="3">
    <location>
        <begin position="318"/>
        <end position="631"/>
    </location>
</feature>
<dbReference type="PROSITE" id="PS00092">
    <property type="entry name" value="N6_MTASE"/>
    <property type="match status" value="1"/>
</dbReference>
<dbReference type="InterPro" id="IPR052916">
    <property type="entry name" value="Type-I_RE_MTase_Subunit"/>
</dbReference>
<protein>
    <submittedName>
        <fullName evidence="5">Restriction endonuclease subunit M</fullName>
    </submittedName>
</protein>
<accession>A0A8J6TVK8</accession>
<dbReference type="AlphaFoldDB" id="A0A8J6TVK8"/>
<keyword evidence="1" id="KW-0680">Restriction system</keyword>
<keyword evidence="5" id="KW-0540">Nuclease</keyword>
<keyword evidence="5" id="KW-0255">Endonuclease</keyword>
<evidence type="ECO:0000259" key="4">
    <source>
        <dbReference type="Pfam" id="PF13588"/>
    </source>
</evidence>
<name>A0A8J6TVK8_9FIRM</name>
<dbReference type="GO" id="GO:0032259">
    <property type="term" value="P:methylation"/>
    <property type="evidence" value="ECO:0007669"/>
    <property type="project" value="InterPro"/>
</dbReference>
<dbReference type="PRINTS" id="PR00507">
    <property type="entry name" value="N12N6MTFRASE"/>
</dbReference>
<dbReference type="Gene3D" id="3.40.50.150">
    <property type="entry name" value="Vaccinia Virus protein VP39"/>
    <property type="match status" value="1"/>
</dbReference>
<feature type="coiled-coil region" evidence="2">
    <location>
        <begin position="619"/>
        <end position="675"/>
    </location>
</feature>
<dbReference type="SUPFAM" id="SSF53335">
    <property type="entry name" value="S-adenosyl-L-methionine-dependent methyltransferases"/>
    <property type="match status" value="1"/>
</dbReference>
<dbReference type="InterPro" id="IPR029063">
    <property type="entry name" value="SAM-dependent_MTases_sf"/>
</dbReference>
<dbReference type="PANTHER" id="PTHR42998">
    <property type="entry name" value="TYPE I RESTRICTION ENZYME HINDVIIP M PROTEIN-RELATED"/>
    <property type="match status" value="1"/>
</dbReference>
<dbReference type="InterPro" id="IPR029464">
    <property type="entry name" value="HSDR_N"/>
</dbReference>
<dbReference type="GO" id="GO:0003677">
    <property type="term" value="F:DNA binding"/>
    <property type="evidence" value="ECO:0007669"/>
    <property type="project" value="InterPro"/>
</dbReference>
<feature type="domain" description="Type I restriction enzyme R protein N-terminal" evidence="4">
    <location>
        <begin position="39"/>
        <end position="154"/>
    </location>
</feature>
<evidence type="ECO:0000256" key="1">
    <source>
        <dbReference type="ARBA" id="ARBA00022747"/>
    </source>
</evidence>
<dbReference type="InterPro" id="IPR003356">
    <property type="entry name" value="DNA_methylase_A-5"/>
</dbReference>
<dbReference type="RefSeq" id="WP_187536678.1">
    <property type="nucleotide sequence ID" value="NZ_JACRTL010000006.1"/>
</dbReference>
<dbReference type="InterPro" id="IPR002052">
    <property type="entry name" value="DNA_methylase_N6_adenine_CS"/>
</dbReference>
<dbReference type="Proteomes" id="UP000632659">
    <property type="component" value="Unassembled WGS sequence"/>
</dbReference>
<evidence type="ECO:0000256" key="2">
    <source>
        <dbReference type="SAM" id="Coils"/>
    </source>
</evidence>
<keyword evidence="2" id="KW-0175">Coiled coil</keyword>
<sequence>MSYGIYTQEGIKKGLIHITDDESVITYIHHNMTRNYKNPEEKVQAEIFCKLILWYKYPVEKIGLYVPVTDGSTKKQADIFVYNDSNHTSPLVVIECKKEDVSEQEFAQATNQAFSYAHFTAGTIKYVWTTSGIKNAYFKFDKESSVRETVSDIPQHGIKKLSSYKYAYNGGTTASGQQLFPLAKVTESELTNIFKQAHQALWGGGELNPSEAFDELDKLIFCKIFDEKKDRDVGEPYDFQVIPVEPENNTEEAKAKAEAETNKRLLKRLTALYEEGRQIGERKNDPEIFKDNIKLNAAKARTVVSYLEGVDLLSTDLDSKGRAFETFMGSFFRGDFGQYFTPRNIVSFIVDSLPITNQSRVLDTSCGSGGFLLHALDKVRKAATQKYPNYKADIKQYQRWWPYWHDFAENNLFGIEINEQIARTAKMNMIIHDDGHTNVVASDGLVSPEVLQEKTGNLGFRKNSFEFIITNPPFGSVIKQTEKAYLHQYSLATKDVDWLNSASKAADRPSQSSEVLFIEQAEKYLADGGYLAIVLPDGILTNSSMQYVRDYISDTFRVVAVVSLPQTAFMATGAGVKSSVLFLKKYSKKEKEKRQVLRTSIQSSLLSESDNGIELFSLIAKKKKEIAKYNKLIKIAEANTPEEVQKRKDERQSMIDEFDEQIKNIKELLSESYEEQYKTSLIDYPVFMAIAEDIGFDATGKETGNNELLIVSEKLSKFIEAIENGNDSFFL</sequence>
<dbReference type="Pfam" id="PF13588">
    <property type="entry name" value="HSDR_N_2"/>
    <property type="match status" value="1"/>
</dbReference>
<evidence type="ECO:0000313" key="5">
    <source>
        <dbReference type="EMBL" id="MBC8611503.1"/>
    </source>
</evidence>
<proteinExistence type="predicted"/>
<evidence type="ECO:0000259" key="3">
    <source>
        <dbReference type="Pfam" id="PF02384"/>
    </source>
</evidence>
<keyword evidence="6" id="KW-1185">Reference proteome</keyword>
<dbReference type="EMBL" id="JACRTL010000006">
    <property type="protein sequence ID" value="MBC8611503.1"/>
    <property type="molecule type" value="Genomic_DNA"/>
</dbReference>
<organism evidence="5 6">
    <name type="scientific">Massiliimalia timonensis</name>
    <dbReference type="NCBI Taxonomy" id="1987501"/>
    <lineage>
        <taxon>Bacteria</taxon>
        <taxon>Bacillati</taxon>
        <taxon>Bacillota</taxon>
        <taxon>Clostridia</taxon>
        <taxon>Eubacteriales</taxon>
        <taxon>Oscillospiraceae</taxon>
        <taxon>Massiliimalia</taxon>
    </lineage>
</organism>
<reference evidence="5" key="1">
    <citation type="submission" date="2020-08" db="EMBL/GenBank/DDBJ databases">
        <title>Genome public.</title>
        <authorList>
            <person name="Liu C."/>
            <person name="Sun Q."/>
        </authorList>
    </citation>
    <scope>NUCLEOTIDE SEQUENCE</scope>
    <source>
        <strain evidence="5">NSJ-15</strain>
    </source>
</reference>
<dbReference type="GO" id="GO:0004519">
    <property type="term" value="F:endonuclease activity"/>
    <property type="evidence" value="ECO:0007669"/>
    <property type="project" value="UniProtKB-KW"/>
</dbReference>